<protein>
    <submittedName>
        <fullName evidence="1">Uncharacterized protein</fullName>
    </submittedName>
</protein>
<reference evidence="1" key="1">
    <citation type="journal article" date="2019" name="bioRxiv">
        <title>The Genome of the Zebra Mussel, Dreissena polymorpha: A Resource for Invasive Species Research.</title>
        <authorList>
            <person name="McCartney M.A."/>
            <person name="Auch B."/>
            <person name="Kono T."/>
            <person name="Mallez S."/>
            <person name="Zhang Y."/>
            <person name="Obille A."/>
            <person name="Becker A."/>
            <person name="Abrahante J.E."/>
            <person name="Garbe J."/>
            <person name="Badalamenti J.P."/>
            <person name="Herman A."/>
            <person name="Mangelson H."/>
            <person name="Liachko I."/>
            <person name="Sullivan S."/>
            <person name="Sone E.D."/>
            <person name="Koren S."/>
            <person name="Silverstein K.A.T."/>
            <person name="Beckman K.B."/>
            <person name="Gohl D.M."/>
        </authorList>
    </citation>
    <scope>NUCLEOTIDE SEQUENCE</scope>
    <source>
        <strain evidence="1">Duluth1</strain>
        <tissue evidence="1">Whole animal</tissue>
    </source>
</reference>
<sequence length="54" mass="6637">MKDREVGIHVEHLEQWWKGLNDWYVRLSKKTIGQATKMLTKRLTWVLQHCRQME</sequence>
<dbReference type="EMBL" id="JAIWYP010000016">
    <property type="protein sequence ID" value="KAH3697788.1"/>
    <property type="molecule type" value="Genomic_DNA"/>
</dbReference>
<reference evidence="1" key="2">
    <citation type="submission" date="2020-11" db="EMBL/GenBank/DDBJ databases">
        <authorList>
            <person name="McCartney M.A."/>
            <person name="Auch B."/>
            <person name="Kono T."/>
            <person name="Mallez S."/>
            <person name="Becker A."/>
            <person name="Gohl D.M."/>
            <person name="Silverstein K.A.T."/>
            <person name="Koren S."/>
            <person name="Bechman K.B."/>
            <person name="Herman A."/>
            <person name="Abrahante J.E."/>
            <person name="Garbe J."/>
        </authorList>
    </citation>
    <scope>NUCLEOTIDE SEQUENCE</scope>
    <source>
        <strain evidence="1">Duluth1</strain>
        <tissue evidence="1">Whole animal</tissue>
    </source>
</reference>
<gene>
    <name evidence="1" type="ORF">DPMN_085298</name>
</gene>
<proteinExistence type="predicted"/>
<name>A0A9D3YCE5_DREPO</name>
<evidence type="ECO:0000313" key="2">
    <source>
        <dbReference type="Proteomes" id="UP000828390"/>
    </source>
</evidence>
<dbReference type="AlphaFoldDB" id="A0A9D3YCE5"/>
<keyword evidence="2" id="KW-1185">Reference proteome</keyword>
<accession>A0A9D3YCE5</accession>
<comment type="caution">
    <text evidence="1">The sequence shown here is derived from an EMBL/GenBank/DDBJ whole genome shotgun (WGS) entry which is preliminary data.</text>
</comment>
<organism evidence="1 2">
    <name type="scientific">Dreissena polymorpha</name>
    <name type="common">Zebra mussel</name>
    <name type="synonym">Mytilus polymorpha</name>
    <dbReference type="NCBI Taxonomy" id="45954"/>
    <lineage>
        <taxon>Eukaryota</taxon>
        <taxon>Metazoa</taxon>
        <taxon>Spiralia</taxon>
        <taxon>Lophotrochozoa</taxon>
        <taxon>Mollusca</taxon>
        <taxon>Bivalvia</taxon>
        <taxon>Autobranchia</taxon>
        <taxon>Heteroconchia</taxon>
        <taxon>Euheterodonta</taxon>
        <taxon>Imparidentia</taxon>
        <taxon>Neoheterodontei</taxon>
        <taxon>Myida</taxon>
        <taxon>Dreissenoidea</taxon>
        <taxon>Dreissenidae</taxon>
        <taxon>Dreissena</taxon>
    </lineage>
</organism>
<evidence type="ECO:0000313" key="1">
    <source>
        <dbReference type="EMBL" id="KAH3697788.1"/>
    </source>
</evidence>
<dbReference type="Proteomes" id="UP000828390">
    <property type="component" value="Unassembled WGS sequence"/>
</dbReference>